<feature type="signal peptide" evidence="1">
    <location>
        <begin position="1"/>
        <end position="21"/>
    </location>
</feature>
<comment type="caution">
    <text evidence="2">The sequence shown here is derived from an EMBL/GenBank/DDBJ whole genome shotgun (WGS) entry which is preliminary data.</text>
</comment>
<proteinExistence type="predicted"/>
<keyword evidence="3" id="KW-1185">Reference proteome</keyword>
<gene>
    <name evidence="2" type="ORF">O3P16_05000</name>
</gene>
<evidence type="ECO:0000256" key="1">
    <source>
        <dbReference type="SAM" id="SignalP"/>
    </source>
</evidence>
<evidence type="ECO:0008006" key="4">
    <source>
        <dbReference type="Google" id="ProtNLM"/>
    </source>
</evidence>
<dbReference type="RefSeq" id="WP_407030479.1">
    <property type="nucleotide sequence ID" value="NZ_JAQGEF010000004.1"/>
</dbReference>
<accession>A0ABT4UHA4</accession>
<dbReference type="Proteomes" id="UP001210231">
    <property type="component" value="Unassembled WGS sequence"/>
</dbReference>
<organism evidence="2 3">
    <name type="scientific">Polluticaenibacter yanchengensis</name>
    <dbReference type="NCBI Taxonomy" id="3014562"/>
    <lineage>
        <taxon>Bacteria</taxon>
        <taxon>Pseudomonadati</taxon>
        <taxon>Bacteroidota</taxon>
        <taxon>Chitinophagia</taxon>
        <taxon>Chitinophagales</taxon>
        <taxon>Chitinophagaceae</taxon>
        <taxon>Polluticaenibacter</taxon>
    </lineage>
</organism>
<keyword evidence="1" id="KW-0732">Signal</keyword>
<feature type="chain" id="PRO_5047372870" description="GLPGLI family protein" evidence="1">
    <location>
        <begin position="22"/>
        <end position="215"/>
    </location>
</feature>
<sequence>MKKVALLLLTVFSIKFGIAQARVISDGSITYNIQAISESKNPTIVDAFDGSSFTVLLKGNNVRTDFKSLLRTQSIFYNGADSTATILKESGKEKYMFQLTSENWINYNKRYINMTFTTDNSKTKTIAGHTAVFASGTTANGEKINVWYSTQLTPQAKGYDYVFKNLNGLPLEYEVINGDVTVKYTAVNVLFAPVSASRFDKPTSGYKIVPYQNQN</sequence>
<reference evidence="2 3" key="1">
    <citation type="submission" date="2022-12" db="EMBL/GenBank/DDBJ databases">
        <title>Chitinophagaceae gen. sp. nov., a new member of the family Chitinophagaceae, isolated from soil in a chemical factory.</title>
        <authorList>
            <person name="Ke Z."/>
        </authorList>
    </citation>
    <scope>NUCLEOTIDE SEQUENCE [LARGE SCALE GENOMIC DNA]</scope>
    <source>
        <strain evidence="2 3">LY-5</strain>
    </source>
</reference>
<evidence type="ECO:0000313" key="2">
    <source>
        <dbReference type="EMBL" id="MDA3614153.1"/>
    </source>
</evidence>
<dbReference type="EMBL" id="JAQGEF010000004">
    <property type="protein sequence ID" value="MDA3614153.1"/>
    <property type="molecule type" value="Genomic_DNA"/>
</dbReference>
<protein>
    <recommendedName>
        <fullName evidence="4">GLPGLI family protein</fullName>
    </recommendedName>
</protein>
<evidence type="ECO:0000313" key="3">
    <source>
        <dbReference type="Proteomes" id="UP001210231"/>
    </source>
</evidence>
<name>A0ABT4UHA4_9BACT</name>